<gene>
    <name evidence="1" type="ORF">RRG08_025528</name>
</gene>
<name>A0AAE1A107_9GAST</name>
<dbReference type="AlphaFoldDB" id="A0AAE1A107"/>
<comment type="caution">
    <text evidence="1">The sequence shown here is derived from an EMBL/GenBank/DDBJ whole genome shotgun (WGS) entry which is preliminary data.</text>
</comment>
<sequence length="87" mass="10055">MEKSRSSRYRSTYLMWKSPTPHATDLPILCGGVHCRMLQVYLSDVEEFGASRCRIYLTDVEESSNACYRSTYLMWKSPAPHATYLPI</sequence>
<dbReference type="EMBL" id="JAWDGP010002858">
    <property type="protein sequence ID" value="KAK3779240.1"/>
    <property type="molecule type" value="Genomic_DNA"/>
</dbReference>
<evidence type="ECO:0000313" key="1">
    <source>
        <dbReference type="EMBL" id="KAK3779240.1"/>
    </source>
</evidence>
<keyword evidence="2" id="KW-1185">Reference proteome</keyword>
<dbReference type="Proteomes" id="UP001283361">
    <property type="component" value="Unassembled WGS sequence"/>
</dbReference>
<accession>A0AAE1A107</accession>
<protein>
    <submittedName>
        <fullName evidence="1">Uncharacterized protein</fullName>
    </submittedName>
</protein>
<proteinExistence type="predicted"/>
<evidence type="ECO:0000313" key="2">
    <source>
        <dbReference type="Proteomes" id="UP001283361"/>
    </source>
</evidence>
<organism evidence="1 2">
    <name type="scientific">Elysia crispata</name>
    <name type="common">lettuce slug</name>
    <dbReference type="NCBI Taxonomy" id="231223"/>
    <lineage>
        <taxon>Eukaryota</taxon>
        <taxon>Metazoa</taxon>
        <taxon>Spiralia</taxon>
        <taxon>Lophotrochozoa</taxon>
        <taxon>Mollusca</taxon>
        <taxon>Gastropoda</taxon>
        <taxon>Heterobranchia</taxon>
        <taxon>Euthyneura</taxon>
        <taxon>Panpulmonata</taxon>
        <taxon>Sacoglossa</taxon>
        <taxon>Placobranchoidea</taxon>
        <taxon>Plakobranchidae</taxon>
        <taxon>Elysia</taxon>
    </lineage>
</organism>
<reference evidence="1" key="1">
    <citation type="journal article" date="2023" name="G3 (Bethesda)">
        <title>A reference genome for the long-term kleptoplast-retaining sea slug Elysia crispata morphotype clarki.</title>
        <authorList>
            <person name="Eastman K.E."/>
            <person name="Pendleton A.L."/>
            <person name="Shaikh M.A."/>
            <person name="Suttiyut T."/>
            <person name="Ogas R."/>
            <person name="Tomko P."/>
            <person name="Gavelis G."/>
            <person name="Widhalm J.R."/>
            <person name="Wisecaver J.H."/>
        </authorList>
    </citation>
    <scope>NUCLEOTIDE SEQUENCE</scope>
    <source>
        <strain evidence="1">ECLA1</strain>
    </source>
</reference>